<keyword evidence="3" id="KW-1185">Reference proteome</keyword>
<dbReference type="EMBL" id="ANOH01000243">
    <property type="protein sequence ID" value="EMI54944.1"/>
    <property type="molecule type" value="Genomic_DNA"/>
</dbReference>
<feature type="domain" description="AB hydrolase-1" evidence="1">
    <location>
        <begin position="25"/>
        <end position="199"/>
    </location>
</feature>
<dbReference type="AlphaFoldDB" id="M5U0Z7"/>
<organism evidence="2 3">
    <name type="scientific">Rhodopirellula sallentina SM41</name>
    <dbReference type="NCBI Taxonomy" id="1263870"/>
    <lineage>
        <taxon>Bacteria</taxon>
        <taxon>Pseudomonadati</taxon>
        <taxon>Planctomycetota</taxon>
        <taxon>Planctomycetia</taxon>
        <taxon>Pirellulales</taxon>
        <taxon>Pirellulaceae</taxon>
        <taxon>Rhodopirellula</taxon>
    </lineage>
</organism>
<dbReference type="PRINTS" id="PR00111">
    <property type="entry name" value="ABHYDROLASE"/>
</dbReference>
<evidence type="ECO:0000313" key="2">
    <source>
        <dbReference type="EMBL" id="EMI54944.1"/>
    </source>
</evidence>
<comment type="caution">
    <text evidence="2">The sequence shown here is derived from an EMBL/GenBank/DDBJ whole genome shotgun (WGS) entry which is preliminary data.</text>
</comment>
<evidence type="ECO:0000259" key="1">
    <source>
        <dbReference type="Pfam" id="PF12697"/>
    </source>
</evidence>
<dbReference type="Proteomes" id="UP000011885">
    <property type="component" value="Unassembled WGS sequence"/>
</dbReference>
<dbReference type="SUPFAM" id="SSF53474">
    <property type="entry name" value="alpha/beta-Hydrolases"/>
    <property type="match status" value="1"/>
</dbReference>
<proteinExistence type="predicted"/>
<dbReference type="InterPro" id="IPR029058">
    <property type="entry name" value="AB_hydrolase_fold"/>
</dbReference>
<protein>
    <submittedName>
        <fullName evidence="2">Biotin biosynthesis protein (BioH)</fullName>
    </submittedName>
</protein>
<dbReference type="PATRIC" id="fig|1263870.3.peg.3831"/>
<gene>
    <name evidence="2" type="ORF">RSSM_03610</name>
</gene>
<reference evidence="2 3" key="1">
    <citation type="journal article" date="2013" name="Mar. Genomics">
        <title>Expression of sulfatases in Rhodopirellula baltica and the diversity of sulfatases in the genus Rhodopirellula.</title>
        <authorList>
            <person name="Wegner C.E."/>
            <person name="Richter-Heitmann T."/>
            <person name="Klindworth A."/>
            <person name="Klockow C."/>
            <person name="Richter M."/>
            <person name="Achstetter T."/>
            <person name="Glockner F.O."/>
            <person name="Harder J."/>
        </authorList>
    </citation>
    <scope>NUCLEOTIDE SEQUENCE [LARGE SCALE GENOMIC DNA]</scope>
    <source>
        <strain evidence="2 3">SM41</strain>
    </source>
</reference>
<name>M5U0Z7_9BACT</name>
<accession>M5U0Z7</accession>
<sequence>MAVLLADDFDVALLSSEEVIAPGTLTSTLPTDRPCVLAGWSIGGMLALEAATGVADGSMLCLIGSTARFVAGDDTPHGVPMAEVRSMSISFRRKPEETLANFDVQAALPHDLIARAEPFDGDQDDCRKLADGLKYLRDADLRETASRVRVPTLILHGQEDRVISVDAADDLSRRLETSHVRRMEAVGHDLPVRCPEWIVSNLIDYWKNDVARTDAG</sequence>
<evidence type="ECO:0000313" key="3">
    <source>
        <dbReference type="Proteomes" id="UP000011885"/>
    </source>
</evidence>
<dbReference type="Gene3D" id="3.40.50.1820">
    <property type="entry name" value="alpha/beta hydrolase"/>
    <property type="match status" value="1"/>
</dbReference>
<dbReference type="Pfam" id="PF12697">
    <property type="entry name" value="Abhydrolase_6"/>
    <property type="match status" value="1"/>
</dbReference>
<dbReference type="InterPro" id="IPR000073">
    <property type="entry name" value="AB_hydrolase_1"/>
</dbReference>